<keyword evidence="12" id="KW-1185">Reference proteome</keyword>
<feature type="region of interest" description="Disordered" evidence="8">
    <location>
        <begin position="61"/>
        <end position="90"/>
    </location>
</feature>
<dbReference type="PANTHER" id="PTHR34950">
    <property type="entry name" value="OS04G0457400 PROTEIN"/>
    <property type="match status" value="1"/>
</dbReference>
<dbReference type="SUPFAM" id="SSF81333">
    <property type="entry name" value="F1F0 ATP synthase subunit C"/>
    <property type="match status" value="1"/>
</dbReference>
<dbReference type="Gene3D" id="1.20.20.10">
    <property type="entry name" value="F1F0 ATP synthase subunit C"/>
    <property type="match status" value="1"/>
</dbReference>
<comment type="function">
    <text evidence="1">This protein is one of the chains of the nonenzymatic membrane component (F0) of mitochondrial ATPase.</text>
</comment>
<evidence type="ECO:0000313" key="11">
    <source>
        <dbReference type="EMBL" id="KAL2489286.1"/>
    </source>
</evidence>
<dbReference type="EMBL" id="JBFOLJ010000012">
    <property type="protein sequence ID" value="KAL2489286.1"/>
    <property type="molecule type" value="Genomic_DNA"/>
</dbReference>
<organism evidence="11 12">
    <name type="scientific">Forsythia ovata</name>
    <dbReference type="NCBI Taxonomy" id="205694"/>
    <lineage>
        <taxon>Eukaryota</taxon>
        <taxon>Viridiplantae</taxon>
        <taxon>Streptophyta</taxon>
        <taxon>Embryophyta</taxon>
        <taxon>Tracheophyta</taxon>
        <taxon>Spermatophyta</taxon>
        <taxon>Magnoliopsida</taxon>
        <taxon>eudicotyledons</taxon>
        <taxon>Gunneridae</taxon>
        <taxon>Pentapetalae</taxon>
        <taxon>asterids</taxon>
        <taxon>lamiids</taxon>
        <taxon>Lamiales</taxon>
        <taxon>Oleaceae</taxon>
        <taxon>Forsythieae</taxon>
        <taxon>Forsythia</taxon>
    </lineage>
</organism>
<comment type="subunit">
    <text evidence="4">F-type ATPases have 2 components, CF(1) - the catalytic core - and CF(0) - the membrane proton channel. CF(1) has five subunits: alpha(3), beta(3), gamma(1), delta(1), epsilon(1). CF(0) has three main subunits: a, b and c.</text>
</comment>
<evidence type="ECO:0000313" key="12">
    <source>
        <dbReference type="Proteomes" id="UP001604277"/>
    </source>
</evidence>
<evidence type="ECO:0000256" key="2">
    <source>
        <dbReference type="ARBA" id="ARBA00004141"/>
    </source>
</evidence>
<evidence type="ECO:0000259" key="10">
    <source>
        <dbReference type="Pfam" id="PF00137"/>
    </source>
</evidence>
<keyword evidence="6" id="KW-1133">Transmembrane helix</keyword>
<dbReference type="Proteomes" id="UP001604277">
    <property type="component" value="Unassembled WGS sequence"/>
</dbReference>
<evidence type="ECO:0000256" key="5">
    <source>
        <dbReference type="ARBA" id="ARBA00022692"/>
    </source>
</evidence>
<evidence type="ECO:0000256" key="7">
    <source>
        <dbReference type="ARBA" id="ARBA00023136"/>
    </source>
</evidence>
<dbReference type="AlphaFoldDB" id="A0ABD1RM96"/>
<feature type="compositionally biased region" description="Basic and acidic residues" evidence="8">
    <location>
        <begin position="61"/>
        <end position="79"/>
    </location>
</feature>
<name>A0ABD1RM96_9LAMI</name>
<feature type="chain" id="PRO_5044830595" evidence="9">
    <location>
        <begin position="21"/>
        <end position="158"/>
    </location>
</feature>
<comment type="similarity">
    <text evidence="3">Belongs to the ATPase C chain family.</text>
</comment>
<reference evidence="12" key="1">
    <citation type="submission" date="2024-07" db="EMBL/GenBank/DDBJ databases">
        <title>Two chromosome-level genome assemblies of Korean endemic species Abeliophyllum distichum and Forsythia ovata (Oleaceae).</title>
        <authorList>
            <person name="Jang H."/>
        </authorList>
    </citation>
    <scope>NUCLEOTIDE SEQUENCE [LARGE SCALE GENOMIC DNA]</scope>
</reference>
<dbReference type="PANTHER" id="PTHR34950:SF2">
    <property type="entry name" value="OS10G0364900 PROTEIN"/>
    <property type="match status" value="1"/>
</dbReference>
<evidence type="ECO:0000256" key="9">
    <source>
        <dbReference type="SAM" id="SignalP"/>
    </source>
</evidence>
<proteinExistence type="inferred from homology"/>
<feature type="domain" description="V-ATPase proteolipid subunit C-like" evidence="10">
    <location>
        <begin position="11"/>
        <end position="40"/>
    </location>
</feature>
<evidence type="ECO:0000256" key="3">
    <source>
        <dbReference type="ARBA" id="ARBA00006704"/>
    </source>
</evidence>
<sequence length="158" mass="17121">MNPLICAASVIAAGLAVGFASIGPGVGQGTVAGQAVEDMSKVGADIAEVHVMRKLHKEKMKRELENKGSKEKTAIEGKINHSNKRSREKADAEGEKIAYAGCFSIMFKKVGSRKRNELWFKVSGHLTQFRLIEYAIVNGLRCGRSSGDPEMDKVLSKS</sequence>
<protein>
    <submittedName>
        <fullName evidence="11">ATP synthase subunit c</fullName>
    </submittedName>
</protein>
<dbReference type="InterPro" id="IPR038662">
    <property type="entry name" value="ATP_synth_F0_csu_sf"/>
</dbReference>
<dbReference type="Pfam" id="PF00137">
    <property type="entry name" value="ATP-synt_C"/>
    <property type="match status" value="1"/>
</dbReference>
<evidence type="ECO:0000256" key="4">
    <source>
        <dbReference type="ARBA" id="ARBA00011648"/>
    </source>
</evidence>
<keyword evidence="9" id="KW-0732">Signal</keyword>
<accession>A0ABD1RM96</accession>
<evidence type="ECO:0000256" key="1">
    <source>
        <dbReference type="ARBA" id="ARBA00002351"/>
    </source>
</evidence>
<feature type="signal peptide" evidence="9">
    <location>
        <begin position="1"/>
        <end position="20"/>
    </location>
</feature>
<comment type="caution">
    <text evidence="11">The sequence shown here is derived from an EMBL/GenBank/DDBJ whole genome shotgun (WGS) entry which is preliminary data.</text>
</comment>
<dbReference type="GO" id="GO:0016020">
    <property type="term" value="C:membrane"/>
    <property type="evidence" value="ECO:0007669"/>
    <property type="project" value="UniProtKB-SubCell"/>
</dbReference>
<dbReference type="InterPro" id="IPR035921">
    <property type="entry name" value="F/V-ATP_Csub_sf"/>
</dbReference>
<gene>
    <name evidence="11" type="ORF">Fot_42578</name>
</gene>
<evidence type="ECO:0000256" key="8">
    <source>
        <dbReference type="SAM" id="MobiDB-lite"/>
    </source>
</evidence>
<dbReference type="InterPro" id="IPR002379">
    <property type="entry name" value="ATPase_proteolipid_c-like_dom"/>
</dbReference>
<comment type="subcellular location">
    <subcellularLocation>
        <location evidence="2">Membrane</location>
        <topology evidence="2">Multi-pass membrane protein</topology>
    </subcellularLocation>
</comment>
<keyword evidence="7" id="KW-0472">Membrane</keyword>
<keyword evidence="5" id="KW-0812">Transmembrane</keyword>
<evidence type="ECO:0000256" key="6">
    <source>
        <dbReference type="ARBA" id="ARBA00022989"/>
    </source>
</evidence>